<evidence type="ECO:0000313" key="2">
    <source>
        <dbReference type="EMBL" id="KKN95129.1"/>
    </source>
</evidence>
<reference evidence="2" key="1">
    <citation type="journal article" date="2015" name="Nature">
        <title>Complex archaea that bridge the gap between prokaryotes and eukaryotes.</title>
        <authorList>
            <person name="Spang A."/>
            <person name="Saw J.H."/>
            <person name="Jorgensen S.L."/>
            <person name="Zaremba-Niedzwiedzka K."/>
            <person name="Martijn J."/>
            <person name="Lind A.E."/>
            <person name="van Eijk R."/>
            <person name="Schleper C."/>
            <person name="Guy L."/>
            <person name="Ettema T.J."/>
        </authorList>
    </citation>
    <scope>NUCLEOTIDE SEQUENCE</scope>
</reference>
<gene>
    <name evidence="2" type="ORF">LCGC14_0181980</name>
</gene>
<sequence>MRDRLRIVIPTCLFAGLFCAHAAAQPQPHVGYVYPAGGRQDATFEVAVGGLRLAKVNDIIITGEGVEAEIVEYIEPPWKTWRRLRKLKNKLDAAEKEHASPDGDDEELPSREELMKMLKDLRKSRNPKAQINPQIQDTVRVRITIAKDAPLGEREIRLITPAGTSNPALFHVGQLPEVVEPKATQKRSPPMALPALPVLLNGQVLPGEVDRFRFKASKGQHLVFRVEARALIPYLADAVPGWFQVIVTVYDAEGNEVAFADDYQFSPDPVLFYDVPKDGEYTLEIKDSIYRGRRDFVYRIAIGELPFVTGIFPLGGASGAKTTVEVVGKNLPVDHLEINAPAGAVDIQWVAVRKGGGSSNGVPFAVGDLPEAREAEPNSDLRSAQNVSLGVIVNGRIEQPGDWDVFSFEGKAGQKIVAEVHARRLNSPLDSVLKLTDGAGGVLQANDDKEDKGAGLTTHHADSYLIFDLPVDGTYFVHLGDVQNQGSRLHAYRLRISPARPDFALRVVPSAIHIPRGGIAPLTVHVLRKDGFSGEIRLAVKDMPEALAISGVIPANEDKVHLTMTASKDVALGRMTPQLEAVATIDGKSVRHDAVPADEMMQAFLYKHLVPAQELIVAVTKPVRVSLKADLPAGESLKVPAGGTVELVIEGNRRAGRARQFKLALADAPEGITVEDVAIEAGNKGAVLVVRADGEHLKPGRKGNLIVALMVGKNRRRICIAPAIPFEIVE</sequence>
<dbReference type="InterPro" id="IPR007280">
    <property type="entry name" value="Peptidase_C_arc/bac"/>
</dbReference>
<dbReference type="EMBL" id="LAZR01000073">
    <property type="protein sequence ID" value="KKN95129.1"/>
    <property type="molecule type" value="Genomic_DNA"/>
</dbReference>
<dbReference type="Gene3D" id="2.60.120.380">
    <property type="match status" value="2"/>
</dbReference>
<feature type="domain" description="Peptidase C-terminal archaeal/bacterial" evidence="1">
    <location>
        <begin position="404"/>
        <end position="478"/>
    </location>
</feature>
<proteinExistence type="predicted"/>
<protein>
    <recommendedName>
        <fullName evidence="1">Peptidase C-terminal archaeal/bacterial domain-containing protein</fullName>
    </recommendedName>
</protein>
<accession>A0A0F9UTV4</accession>
<dbReference type="AlphaFoldDB" id="A0A0F9UTV4"/>
<comment type="caution">
    <text evidence="2">The sequence shown here is derived from an EMBL/GenBank/DDBJ whole genome shotgun (WGS) entry which is preliminary data.</text>
</comment>
<dbReference type="Pfam" id="PF04151">
    <property type="entry name" value="PPC"/>
    <property type="match status" value="1"/>
</dbReference>
<evidence type="ECO:0000259" key="1">
    <source>
        <dbReference type="Pfam" id="PF04151"/>
    </source>
</evidence>
<name>A0A0F9UTV4_9ZZZZ</name>
<organism evidence="2">
    <name type="scientific">marine sediment metagenome</name>
    <dbReference type="NCBI Taxonomy" id="412755"/>
    <lineage>
        <taxon>unclassified sequences</taxon>
        <taxon>metagenomes</taxon>
        <taxon>ecological metagenomes</taxon>
    </lineage>
</organism>